<accession>A0A3N1LYX0</accession>
<dbReference type="OrthoDB" id="8238029at2"/>
<reference evidence="1 2" key="1">
    <citation type="submission" date="2018-11" db="EMBL/GenBank/DDBJ databases">
        <title>Genomic Encyclopedia of Type Strains, Phase IV (KMG-IV): sequencing the most valuable type-strain genomes for metagenomic binning, comparative biology and taxonomic classification.</title>
        <authorList>
            <person name="Goeker M."/>
        </authorList>
    </citation>
    <scope>NUCLEOTIDE SEQUENCE [LARGE SCALE GENOMIC DNA]</scope>
    <source>
        <strain evidence="1 2">DSM 5900</strain>
    </source>
</reference>
<evidence type="ECO:0000313" key="2">
    <source>
        <dbReference type="Proteomes" id="UP000278222"/>
    </source>
</evidence>
<dbReference type="RefSeq" id="WP_123689704.1">
    <property type="nucleotide sequence ID" value="NZ_AP019700.1"/>
</dbReference>
<comment type="caution">
    <text evidence="1">The sequence shown here is derived from an EMBL/GenBank/DDBJ whole genome shotgun (WGS) entry which is preliminary data.</text>
</comment>
<dbReference type="Pfam" id="PF12244">
    <property type="entry name" value="DUF3606"/>
    <property type="match status" value="1"/>
</dbReference>
<evidence type="ECO:0000313" key="1">
    <source>
        <dbReference type="EMBL" id="ROQ00424.1"/>
    </source>
</evidence>
<organism evidence="1 2">
    <name type="scientific">Stella humosa</name>
    <dbReference type="NCBI Taxonomy" id="94"/>
    <lineage>
        <taxon>Bacteria</taxon>
        <taxon>Pseudomonadati</taxon>
        <taxon>Pseudomonadota</taxon>
        <taxon>Alphaproteobacteria</taxon>
        <taxon>Rhodospirillales</taxon>
        <taxon>Stellaceae</taxon>
        <taxon>Stella</taxon>
    </lineage>
</organism>
<dbReference type="EMBL" id="RJKX01000013">
    <property type="protein sequence ID" value="ROQ00424.1"/>
    <property type="molecule type" value="Genomic_DNA"/>
</dbReference>
<dbReference type="Proteomes" id="UP000278222">
    <property type="component" value="Unassembled WGS sequence"/>
</dbReference>
<sequence>MADDLKDRGAADRARVNVNEDHELHYWTERFGVSRQRLRAAVKKVGPMAADVQKELAGQ</sequence>
<dbReference type="AlphaFoldDB" id="A0A3N1LYX0"/>
<dbReference type="InterPro" id="IPR022037">
    <property type="entry name" value="DUF3606"/>
</dbReference>
<keyword evidence="2" id="KW-1185">Reference proteome</keyword>
<protein>
    <submittedName>
        <fullName evidence="1">Uncharacterized protein DUF3606</fullName>
    </submittedName>
</protein>
<gene>
    <name evidence="1" type="ORF">EDC65_2223</name>
</gene>
<name>A0A3N1LYX0_9PROT</name>
<proteinExistence type="predicted"/>